<evidence type="ECO:0000313" key="1">
    <source>
        <dbReference type="EMBL" id="OGD85099.1"/>
    </source>
</evidence>
<comment type="caution">
    <text evidence="1">The sequence shown here is derived from an EMBL/GenBank/DDBJ whole genome shotgun (WGS) entry which is preliminary data.</text>
</comment>
<accession>A0A1F5FZS0</accession>
<evidence type="ECO:0000313" key="2">
    <source>
        <dbReference type="Proteomes" id="UP000177069"/>
    </source>
</evidence>
<proteinExistence type="predicted"/>
<organism evidence="1 2">
    <name type="scientific">Candidatus Curtissbacteria bacterium RIFCSPHIGHO2_01_FULL_41_13</name>
    <dbReference type="NCBI Taxonomy" id="1797745"/>
    <lineage>
        <taxon>Bacteria</taxon>
        <taxon>Candidatus Curtissiibacteriota</taxon>
    </lineage>
</organism>
<dbReference type="Proteomes" id="UP000177069">
    <property type="component" value="Unassembled WGS sequence"/>
</dbReference>
<dbReference type="AlphaFoldDB" id="A0A1F5FZS0"/>
<sequence length="70" mass="7362">MRGLVDSAIAGKSSSASVNSKLKVAVAFSKFDSVAWKVSLSPSLPLAQDDKSAREVKINEGTKGLNLSRL</sequence>
<gene>
    <name evidence="1" type="ORF">A2696_01170</name>
</gene>
<dbReference type="EMBL" id="MFBA01000037">
    <property type="protein sequence ID" value="OGD85099.1"/>
    <property type="molecule type" value="Genomic_DNA"/>
</dbReference>
<protein>
    <submittedName>
        <fullName evidence="1">Uncharacterized protein</fullName>
    </submittedName>
</protein>
<name>A0A1F5FZS0_9BACT</name>
<reference evidence="1 2" key="1">
    <citation type="journal article" date="2016" name="Nat. Commun.">
        <title>Thousands of microbial genomes shed light on interconnected biogeochemical processes in an aquifer system.</title>
        <authorList>
            <person name="Anantharaman K."/>
            <person name="Brown C.T."/>
            <person name="Hug L.A."/>
            <person name="Sharon I."/>
            <person name="Castelle C.J."/>
            <person name="Probst A.J."/>
            <person name="Thomas B.C."/>
            <person name="Singh A."/>
            <person name="Wilkins M.J."/>
            <person name="Karaoz U."/>
            <person name="Brodie E.L."/>
            <person name="Williams K.H."/>
            <person name="Hubbard S.S."/>
            <person name="Banfield J.F."/>
        </authorList>
    </citation>
    <scope>NUCLEOTIDE SEQUENCE [LARGE SCALE GENOMIC DNA]</scope>
</reference>